<gene>
    <name evidence="2" type="ORF">AVDCRST_MAG08-1970</name>
</gene>
<feature type="region of interest" description="Disordered" evidence="1">
    <location>
        <begin position="1"/>
        <end position="272"/>
    </location>
</feature>
<dbReference type="GO" id="GO:0016853">
    <property type="term" value="F:isomerase activity"/>
    <property type="evidence" value="ECO:0007669"/>
    <property type="project" value="UniProtKB-KW"/>
</dbReference>
<feature type="compositionally biased region" description="Basic and acidic residues" evidence="1">
    <location>
        <begin position="190"/>
        <end position="200"/>
    </location>
</feature>
<feature type="non-terminal residue" evidence="2">
    <location>
        <position position="1"/>
    </location>
</feature>
<proteinExistence type="predicted"/>
<feature type="compositionally biased region" description="Basic and acidic residues" evidence="1">
    <location>
        <begin position="207"/>
        <end position="217"/>
    </location>
</feature>
<feature type="compositionally biased region" description="Low complexity" evidence="1">
    <location>
        <begin position="178"/>
        <end position="189"/>
    </location>
</feature>
<dbReference type="EMBL" id="CADCTG010000162">
    <property type="protein sequence ID" value="CAA9248308.1"/>
    <property type="molecule type" value="Genomic_DNA"/>
</dbReference>
<feature type="compositionally biased region" description="Basic residues" evidence="1">
    <location>
        <begin position="218"/>
        <end position="245"/>
    </location>
</feature>
<dbReference type="AlphaFoldDB" id="A0A6J4IEW1"/>
<accession>A0A6J4IEW1</accession>
<reference evidence="2" key="1">
    <citation type="submission" date="2020-02" db="EMBL/GenBank/DDBJ databases">
        <authorList>
            <person name="Meier V. D."/>
        </authorList>
    </citation>
    <scope>NUCLEOTIDE SEQUENCE</scope>
    <source>
        <strain evidence="2">AVDCRST_MAG08</strain>
    </source>
</reference>
<sequence>AEAGAALPQHRDRAGALGPARVHRGLRAPRHPRHIALARHAARHGRGARRPARPRRRAGGFGPVPRRHVHCGGRRGPARGDRGQPPRGGRGARTGRELPGDGVRRPAARLQGPARRARDGARRAARVAARGTRRRRDPGAGAAAPDDLRRPLGAVHLGPGTGPLRRAGRGRRRRGGRVPRVVGPGPRTADAPRARPDRGVPRLRLAGADHRPRVRPRDARRRLHRHPAHPRHGGGRGLRRLRRVRAPVAPLVGRGSGGRAAAGQGTPRDGVL</sequence>
<feature type="compositionally biased region" description="Basic residues" evidence="1">
    <location>
        <begin position="21"/>
        <end position="58"/>
    </location>
</feature>
<feature type="compositionally biased region" description="Basic and acidic residues" evidence="1">
    <location>
        <begin position="94"/>
        <end position="104"/>
    </location>
</feature>
<evidence type="ECO:0000313" key="2">
    <source>
        <dbReference type="EMBL" id="CAA9248308.1"/>
    </source>
</evidence>
<protein>
    <submittedName>
        <fullName evidence="2">Sugar phosphate isomerases/epimerase</fullName>
    </submittedName>
</protein>
<name>A0A6J4IEW1_9PROT</name>
<evidence type="ECO:0000256" key="1">
    <source>
        <dbReference type="SAM" id="MobiDB-lite"/>
    </source>
</evidence>
<feature type="compositionally biased region" description="Basic residues" evidence="1">
    <location>
        <begin position="65"/>
        <end position="77"/>
    </location>
</feature>
<organism evidence="2">
    <name type="scientific">uncultured Acetobacteraceae bacterium</name>
    <dbReference type="NCBI Taxonomy" id="169975"/>
    <lineage>
        <taxon>Bacteria</taxon>
        <taxon>Pseudomonadati</taxon>
        <taxon>Pseudomonadota</taxon>
        <taxon>Alphaproteobacteria</taxon>
        <taxon>Acetobacterales</taxon>
        <taxon>Acetobacteraceae</taxon>
        <taxon>environmental samples</taxon>
    </lineage>
</organism>
<feature type="compositionally biased region" description="Basic residues" evidence="1">
    <location>
        <begin position="166"/>
        <end position="177"/>
    </location>
</feature>
<keyword evidence="2" id="KW-0413">Isomerase</keyword>
<feature type="non-terminal residue" evidence="2">
    <location>
        <position position="272"/>
    </location>
</feature>